<evidence type="ECO:0000259" key="2">
    <source>
        <dbReference type="Pfam" id="PF13739"/>
    </source>
</evidence>
<gene>
    <name evidence="3" type="ORF">GRF59_28505</name>
</gene>
<sequence>MLINMEWERTWEMNKWIKWSSVFMSASLLIGGAGGAHTAKASDAAKAPTLKQAAQTVQVQLVFNGNKLKQQGILIDGRTMVPVTVLRDIAGVPITYDNSTYTYNVGSGSSQLTLSTAENGLLTSVNHFYMGSISTEYNAVNIEGRIYVPFKLLNDVLEYEGAYDPASRMLKLETREINSLQVMSGTLSQKTEDLEMVIRYPQITGLANGQVQQQINEEFKNKADAFAAEGTERSSHRDPELVPFPYSYNTNYMVAYNQNGVLSLLTDQSTYTGGEDPVHREAMTFSLKDGRLLSLSDFLPQGSGAEEKLYQILAERMLRDGSTFSLEQNLSSLQFYVSGAGLNFYFGDTGPESFAEGIRTYTVPFQELLPPGTDPFAAFK</sequence>
<reference evidence="3 4" key="1">
    <citation type="submission" date="2019-12" db="EMBL/GenBank/DDBJ databases">
        <title>Paenibacillus sp. nov., an endophytic bacterium isolated from the stem of Dendrobium.</title>
        <authorList>
            <person name="Zhao R."/>
        </authorList>
    </citation>
    <scope>NUCLEOTIDE SEQUENCE [LARGE SCALE GENOMIC DNA]</scope>
    <source>
        <strain evidence="3 4">HJL G12</strain>
    </source>
</reference>
<dbReference type="Pfam" id="PF07833">
    <property type="entry name" value="Cu_amine_oxidN1"/>
    <property type="match status" value="1"/>
</dbReference>
<protein>
    <submittedName>
        <fullName evidence="3">DUF4163 domain-containing protein</fullName>
    </submittedName>
</protein>
<proteinExistence type="predicted"/>
<dbReference type="SUPFAM" id="SSF55383">
    <property type="entry name" value="Copper amine oxidase, domain N"/>
    <property type="match status" value="1"/>
</dbReference>
<dbReference type="Proteomes" id="UP000460318">
    <property type="component" value="Unassembled WGS sequence"/>
</dbReference>
<evidence type="ECO:0000313" key="4">
    <source>
        <dbReference type="Proteomes" id="UP000460318"/>
    </source>
</evidence>
<evidence type="ECO:0000259" key="1">
    <source>
        <dbReference type="Pfam" id="PF07833"/>
    </source>
</evidence>
<feature type="domain" description="Deacetylase PdaC" evidence="2">
    <location>
        <begin position="189"/>
        <end position="274"/>
    </location>
</feature>
<dbReference type="InterPro" id="IPR012854">
    <property type="entry name" value="Cu_amine_oxidase-like_N"/>
</dbReference>
<dbReference type="Gene3D" id="3.30.565.40">
    <property type="entry name" value="Fervidobacterium nodosum Rt17-B1 like"/>
    <property type="match status" value="1"/>
</dbReference>
<feature type="domain" description="Copper amine oxidase-like N-terminal" evidence="1">
    <location>
        <begin position="63"/>
        <end position="170"/>
    </location>
</feature>
<accession>A0A7X3LKS5</accession>
<keyword evidence="4" id="KW-1185">Reference proteome</keyword>
<dbReference type="InterPro" id="IPR036582">
    <property type="entry name" value="Mao_N_sf"/>
</dbReference>
<name>A0A7X3LKS5_9BACL</name>
<dbReference type="AlphaFoldDB" id="A0A7X3LKS5"/>
<dbReference type="EMBL" id="WUBI01000009">
    <property type="protein sequence ID" value="MWV47525.1"/>
    <property type="molecule type" value="Genomic_DNA"/>
</dbReference>
<evidence type="ECO:0000313" key="3">
    <source>
        <dbReference type="EMBL" id="MWV47525.1"/>
    </source>
</evidence>
<dbReference type="Pfam" id="PF13739">
    <property type="entry name" value="PdaC"/>
    <property type="match status" value="1"/>
</dbReference>
<dbReference type="InterPro" id="IPR025303">
    <property type="entry name" value="PdaC"/>
</dbReference>
<organism evidence="3 4">
    <name type="scientific">Paenibacillus dendrobii</name>
    <dbReference type="NCBI Taxonomy" id="2691084"/>
    <lineage>
        <taxon>Bacteria</taxon>
        <taxon>Bacillati</taxon>
        <taxon>Bacillota</taxon>
        <taxon>Bacilli</taxon>
        <taxon>Bacillales</taxon>
        <taxon>Paenibacillaceae</taxon>
        <taxon>Paenibacillus</taxon>
    </lineage>
</organism>
<comment type="caution">
    <text evidence="3">The sequence shown here is derived from an EMBL/GenBank/DDBJ whole genome shotgun (WGS) entry which is preliminary data.</text>
</comment>